<keyword evidence="3" id="KW-0812">Transmembrane</keyword>
<keyword evidence="3" id="KW-0472">Membrane</keyword>
<evidence type="ECO:0000256" key="3">
    <source>
        <dbReference type="SAM" id="Phobius"/>
    </source>
</evidence>
<protein>
    <submittedName>
        <fullName evidence="4">Class E sortase</fullName>
    </submittedName>
</protein>
<feature type="region of interest" description="Disordered" evidence="2">
    <location>
        <begin position="55"/>
        <end position="77"/>
    </location>
</feature>
<organism evidence="4 5">
    <name type="scientific">Aeromicrobium wangtongii</name>
    <dbReference type="NCBI Taxonomy" id="2969247"/>
    <lineage>
        <taxon>Bacteria</taxon>
        <taxon>Bacillati</taxon>
        <taxon>Actinomycetota</taxon>
        <taxon>Actinomycetes</taxon>
        <taxon>Propionibacteriales</taxon>
        <taxon>Nocardioidaceae</taxon>
        <taxon>Aeromicrobium</taxon>
    </lineage>
</organism>
<feature type="transmembrane region" description="Helical" evidence="3">
    <location>
        <begin position="12"/>
        <end position="37"/>
    </location>
</feature>
<proteinExistence type="predicted"/>
<dbReference type="NCBIfam" id="NF033747">
    <property type="entry name" value="class_E_sortase"/>
    <property type="match status" value="1"/>
</dbReference>
<dbReference type="Gene3D" id="2.40.260.10">
    <property type="entry name" value="Sortase"/>
    <property type="match status" value="1"/>
</dbReference>
<evidence type="ECO:0000256" key="1">
    <source>
        <dbReference type="ARBA" id="ARBA00022801"/>
    </source>
</evidence>
<dbReference type="InterPro" id="IPR042003">
    <property type="entry name" value="Sortase_E"/>
</dbReference>
<reference evidence="4 5" key="1">
    <citation type="submission" date="2022-08" db="EMBL/GenBank/DDBJ databases">
        <title>novel species in genus Aeromicrobium.</title>
        <authorList>
            <person name="Ye L."/>
        </authorList>
    </citation>
    <scope>NUCLEOTIDE SEQUENCE [LARGE SCALE GENOMIC DNA]</scope>
    <source>
        <strain evidence="5">zg-Y1379</strain>
    </source>
</reference>
<keyword evidence="3" id="KW-1133">Transmembrane helix</keyword>
<dbReference type="CDD" id="cd05830">
    <property type="entry name" value="Sortase_E"/>
    <property type="match status" value="1"/>
</dbReference>
<dbReference type="Pfam" id="PF04203">
    <property type="entry name" value="Sortase"/>
    <property type="match status" value="1"/>
</dbReference>
<evidence type="ECO:0000313" key="5">
    <source>
        <dbReference type="Proteomes" id="UP001316184"/>
    </source>
</evidence>
<keyword evidence="5" id="KW-1185">Reference proteome</keyword>
<dbReference type="NCBIfam" id="TIGR01076">
    <property type="entry name" value="sortase_fam"/>
    <property type="match status" value="1"/>
</dbReference>
<dbReference type="InterPro" id="IPR005754">
    <property type="entry name" value="Sortase"/>
</dbReference>
<gene>
    <name evidence="4" type="ORF">NQV15_12320</name>
</gene>
<sequence>MSRIPQASIAGVLRGFAELLLTVGALLAALAFYLLVWTNLQTAAAQKDLLQEFRSQQQTDQTGQAGRQTRPGTGDGLNVLHIPRLGKDWKRVVVEGVDMKSLNTAPGHFPDTALPGQVGNYAVAGHRATHGEPFADLDRMVAGDKVYVEAANGWFTYQVTWSRIIAPNHTEILAPVAGKPGQAPTARTLTLITCHPRWGSTERLVVGAQLVEERSLAAGPPEGMDS</sequence>
<name>A0ABY5M6E9_9ACTN</name>
<dbReference type="EMBL" id="CP102173">
    <property type="protein sequence ID" value="UUP12639.1"/>
    <property type="molecule type" value="Genomic_DNA"/>
</dbReference>
<dbReference type="Proteomes" id="UP001316184">
    <property type="component" value="Chromosome"/>
</dbReference>
<feature type="compositionally biased region" description="Polar residues" evidence="2">
    <location>
        <begin position="55"/>
        <end position="71"/>
    </location>
</feature>
<dbReference type="InterPro" id="IPR053465">
    <property type="entry name" value="Sortase_Class_E"/>
</dbReference>
<keyword evidence="1" id="KW-0378">Hydrolase</keyword>
<accession>A0ABY5M6E9</accession>
<evidence type="ECO:0000256" key="2">
    <source>
        <dbReference type="SAM" id="MobiDB-lite"/>
    </source>
</evidence>
<evidence type="ECO:0000313" key="4">
    <source>
        <dbReference type="EMBL" id="UUP12639.1"/>
    </source>
</evidence>
<dbReference type="InterPro" id="IPR023365">
    <property type="entry name" value="Sortase_dom-sf"/>
</dbReference>
<dbReference type="SUPFAM" id="SSF63817">
    <property type="entry name" value="Sortase"/>
    <property type="match status" value="1"/>
</dbReference>
<dbReference type="RefSeq" id="WP_232400173.1">
    <property type="nucleotide sequence ID" value="NZ_CP102173.1"/>
</dbReference>